<dbReference type="InterPro" id="IPR012340">
    <property type="entry name" value="NA-bd_OB-fold"/>
</dbReference>
<dbReference type="Gene3D" id="2.40.50.140">
    <property type="entry name" value="Nucleic acid-binding proteins"/>
    <property type="match status" value="1"/>
</dbReference>
<dbReference type="Pfam" id="PF00436">
    <property type="entry name" value="SSB"/>
    <property type="match status" value="1"/>
</dbReference>
<gene>
    <name evidence="3" type="ORF">I9080_002169</name>
</gene>
<reference evidence="3" key="2">
    <citation type="submission" date="2020-07" db="EMBL/GenBank/DDBJ databases">
        <authorList>
            <consortium name="NCBI Pathogen Detection Project"/>
        </authorList>
    </citation>
    <scope>NUCLEOTIDE SEQUENCE</scope>
    <source>
        <strain evidence="3">C8</strain>
    </source>
</reference>
<evidence type="ECO:0000313" key="3">
    <source>
        <dbReference type="EMBL" id="HAT4308358.1"/>
    </source>
</evidence>
<comment type="caution">
    <text evidence="3">The sequence shown here is derived from an EMBL/GenBank/DDBJ whole genome shotgun (WGS) entry which is preliminary data.</text>
</comment>
<proteinExistence type="predicted"/>
<dbReference type="InterPro" id="IPR000424">
    <property type="entry name" value="Primosome_PriB/ssb"/>
</dbReference>
<dbReference type="PROSITE" id="PS50935">
    <property type="entry name" value="SSB"/>
    <property type="match status" value="1"/>
</dbReference>
<accession>A0A8H9UXZ0</accession>
<name>A0A8H9UXZ0_CLOPF</name>
<evidence type="ECO:0000256" key="1">
    <source>
        <dbReference type="ARBA" id="ARBA00023125"/>
    </source>
</evidence>
<dbReference type="SUPFAM" id="SSF50249">
    <property type="entry name" value="Nucleic acid-binding proteins"/>
    <property type="match status" value="1"/>
</dbReference>
<dbReference type="GO" id="GO:0003697">
    <property type="term" value="F:single-stranded DNA binding"/>
    <property type="evidence" value="ECO:0007669"/>
    <property type="project" value="InterPro"/>
</dbReference>
<evidence type="ECO:0000256" key="2">
    <source>
        <dbReference type="PROSITE-ProRule" id="PRU00252"/>
    </source>
</evidence>
<dbReference type="Proteomes" id="UP000859547">
    <property type="component" value="Unassembled WGS sequence"/>
</dbReference>
<dbReference type="AlphaFoldDB" id="A0A8H9UXZ0"/>
<protein>
    <submittedName>
        <fullName evidence="3">Single-stranded DNA-binding protein</fullName>
    </submittedName>
</protein>
<organism evidence="3">
    <name type="scientific">Clostridium perfringens</name>
    <dbReference type="NCBI Taxonomy" id="1502"/>
    <lineage>
        <taxon>Bacteria</taxon>
        <taxon>Bacillati</taxon>
        <taxon>Bacillota</taxon>
        <taxon>Clostridia</taxon>
        <taxon>Eubacteriales</taxon>
        <taxon>Clostridiaceae</taxon>
        <taxon>Clostridium</taxon>
    </lineage>
</organism>
<keyword evidence="1 2" id="KW-0238">DNA-binding</keyword>
<reference evidence="3" key="1">
    <citation type="journal article" date="2018" name="Genome Biol.">
        <title>SKESA: strategic k-mer extension for scrupulous assemblies.</title>
        <authorList>
            <person name="Souvorov A."/>
            <person name="Agarwala R."/>
            <person name="Lipman D.J."/>
        </authorList>
    </citation>
    <scope>NUCLEOTIDE SEQUENCE</scope>
    <source>
        <strain evidence="3">C8</strain>
    </source>
</reference>
<sequence>MINNLVLSGYIANDGELFKKDDLIVYSNTIAINEFYKGEERPLFIKFKCFKEKKAEHLAKYLKKGFKVTLSGKISANIYEKNGVSVQEILMKVEDYDIHTRFTAESTVDNTEDNKTNVVDFSGFTLNDTEVNNTSDDLNFNNFSVENVEHIENIESTESIEPDLTLIKNDTDIPFEEPTLNTNSDSEENVFLSMFKNN</sequence>
<dbReference type="EMBL" id="DACTCB010000011">
    <property type="protein sequence ID" value="HAT4308358.1"/>
    <property type="molecule type" value="Genomic_DNA"/>
</dbReference>
<dbReference type="RefSeq" id="WP_004456684.1">
    <property type="nucleotide sequence ID" value="NZ_CATNXJ010000012.1"/>
</dbReference>